<evidence type="ECO:0000256" key="2">
    <source>
        <dbReference type="ARBA" id="ARBA00004236"/>
    </source>
</evidence>
<name>A0ABP4VNB4_9ACTN</name>
<dbReference type="PANTHER" id="PTHR45436">
    <property type="entry name" value="SENSOR HISTIDINE KINASE YKOH"/>
    <property type="match status" value="1"/>
</dbReference>
<keyword evidence="7 13" id="KW-0418">Kinase</keyword>
<protein>
    <recommendedName>
        <fullName evidence="3">histidine kinase</fullName>
        <ecNumber evidence="3">2.7.13.3</ecNumber>
    </recommendedName>
</protein>
<dbReference type="EMBL" id="BAAAME010000002">
    <property type="protein sequence ID" value="GAA1729577.1"/>
    <property type="molecule type" value="Genomic_DNA"/>
</dbReference>
<evidence type="ECO:0000256" key="10">
    <source>
        <dbReference type="SAM" id="Phobius"/>
    </source>
</evidence>
<dbReference type="InterPro" id="IPR003661">
    <property type="entry name" value="HisK_dim/P_dom"/>
</dbReference>
<dbReference type="SMART" id="SM00387">
    <property type="entry name" value="HATPase_c"/>
    <property type="match status" value="1"/>
</dbReference>
<feature type="transmembrane region" description="Helical" evidence="10">
    <location>
        <begin position="68"/>
        <end position="88"/>
    </location>
</feature>
<keyword evidence="14" id="KW-1185">Reference proteome</keyword>
<comment type="subcellular location">
    <subcellularLocation>
        <location evidence="2">Cell membrane</location>
    </subcellularLocation>
</comment>
<dbReference type="InterPro" id="IPR003660">
    <property type="entry name" value="HAMP_dom"/>
</dbReference>
<dbReference type="PANTHER" id="PTHR45436:SF5">
    <property type="entry name" value="SENSOR HISTIDINE KINASE TRCS"/>
    <property type="match status" value="1"/>
</dbReference>
<evidence type="ECO:0000256" key="3">
    <source>
        <dbReference type="ARBA" id="ARBA00012438"/>
    </source>
</evidence>
<feature type="domain" description="Histidine kinase" evidence="11">
    <location>
        <begin position="150"/>
        <end position="353"/>
    </location>
</feature>
<dbReference type="Gene3D" id="3.30.565.10">
    <property type="entry name" value="Histidine kinase-like ATPase, C-terminal domain"/>
    <property type="match status" value="1"/>
</dbReference>
<keyword evidence="4" id="KW-0597">Phosphoprotein</keyword>
<keyword evidence="9" id="KW-0902">Two-component regulatory system</keyword>
<dbReference type="Gene3D" id="1.10.287.130">
    <property type="match status" value="1"/>
</dbReference>
<evidence type="ECO:0000256" key="1">
    <source>
        <dbReference type="ARBA" id="ARBA00000085"/>
    </source>
</evidence>
<evidence type="ECO:0000256" key="5">
    <source>
        <dbReference type="ARBA" id="ARBA00022679"/>
    </source>
</evidence>
<dbReference type="SUPFAM" id="SSF47384">
    <property type="entry name" value="Homodimeric domain of signal transducing histidine kinase"/>
    <property type="match status" value="1"/>
</dbReference>
<dbReference type="InterPro" id="IPR050428">
    <property type="entry name" value="TCS_sensor_his_kinase"/>
</dbReference>
<gene>
    <name evidence="13" type="ORF">GCM10009710_07730</name>
</gene>
<feature type="transmembrane region" description="Helical" evidence="10">
    <location>
        <begin position="21"/>
        <end position="42"/>
    </location>
</feature>
<evidence type="ECO:0000259" key="11">
    <source>
        <dbReference type="PROSITE" id="PS50109"/>
    </source>
</evidence>
<dbReference type="InterPro" id="IPR005467">
    <property type="entry name" value="His_kinase_dom"/>
</dbReference>
<evidence type="ECO:0000256" key="4">
    <source>
        <dbReference type="ARBA" id="ARBA00022553"/>
    </source>
</evidence>
<dbReference type="EC" id="2.7.13.3" evidence="3"/>
<dbReference type="GO" id="GO:0016301">
    <property type="term" value="F:kinase activity"/>
    <property type="evidence" value="ECO:0007669"/>
    <property type="project" value="UniProtKB-KW"/>
</dbReference>
<dbReference type="RefSeq" id="WP_344197932.1">
    <property type="nucleotide sequence ID" value="NZ_BAAAME010000002.1"/>
</dbReference>
<dbReference type="Pfam" id="PF00672">
    <property type="entry name" value="HAMP"/>
    <property type="match status" value="1"/>
</dbReference>
<proteinExistence type="predicted"/>
<comment type="catalytic activity">
    <reaction evidence="1">
        <text>ATP + protein L-histidine = ADP + protein N-phospho-L-histidine.</text>
        <dbReference type="EC" id="2.7.13.3"/>
    </reaction>
</comment>
<dbReference type="InterPro" id="IPR003594">
    <property type="entry name" value="HATPase_dom"/>
</dbReference>
<dbReference type="InterPro" id="IPR036097">
    <property type="entry name" value="HisK_dim/P_sf"/>
</dbReference>
<evidence type="ECO:0000256" key="8">
    <source>
        <dbReference type="ARBA" id="ARBA00022989"/>
    </source>
</evidence>
<dbReference type="SUPFAM" id="SSF158472">
    <property type="entry name" value="HAMP domain-like"/>
    <property type="match status" value="1"/>
</dbReference>
<dbReference type="SUPFAM" id="SSF55874">
    <property type="entry name" value="ATPase domain of HSP90 chaperone/DNA topoisomerase II/histidine kinase"/>
    <property type="match status" value="1"/>
</dbReference>
<reference evidence="14" key="1">
    <citation type="journal article" date="2019" name="Int. J. Syst. Evol. Microbiol.">
        <title>The Global Catalogue of Microorganisms (GCM) 10K type strain sequencing project: providing services to taxonomists for standard genome sequencing and annotation.</title>
        <authorList>
            <consortium name="The Broad Institute Genomics Platform"/>
            <consortium name="The Broad Institute Genome Sequencing Center for Infectious Disease"/>
            <person name="Wu L."/>
            <person name="Ma J."/>
        </authorList>
    </citation>
    <scope>NUCLEOTIDE SEQUENCE [LARGE SCALE GENOMIC DNA]</scope>
    <source>
        <strain evidence="14">JCM 13518</strain>
    </source>
</reference>
<feature type="domain" description="HAMP" evidence="12">
    <location>
        <begin position="89"/>
        <end position="142"/>
    </location>
</feature>
<dbReference type="CDD" id="cd06225">
    <property type="entry name" value="HAMP"/>
    <property type="match status" value="1"/>
</dbReference>
<keyword evidence="6 10" id="KW-0812">Transmembrane</keyword>
<organism evidence="13 14">
    <name type="scientific">Aeromicrobium alkaliterrae</name>
    <dbReference type="NCBI Taxonomy" id="302168"/>
    <lineage>
        <taxon>Bacteria</taxon>
        <taxon>Bacillati</taxon>
        <taxon>Actinomycetota</taxon>
        <taxon>Actinomycetes</taxon>
        <taxon>Propionibacteriales</taxon>
        <taxon>Nocardioidaceae</taxon>
        <taxon>Aeromicrobium</taxon>
    </lineage>
</organism>
<evidence type="ECO:0000259" key="12">
    <source>
        <dbReference type="PROSITE" id="PS50885"/>
    </source>
</evidence>
<evidence type="ECO:0000256" key="6">
    <source>
        <dbReference type="ARBA" id="ARBA00022692"/>
    </source>
</evidence>
<dbReference type="Gene3D" id="6.10.340.10">
    <property type="match status" value="1"/>
</dbReference>
<dbReference type="PROSITE" id="PS50109">
    <property type="entry name" value="HIS_KIN"/>
    <property type="match status" value="1"/>
</dbReference>
<dbReference type="Pfam" id="PF02518">
    <property type="entry name" value="HATPase_c"/>
    <property type="match status" value="1"/>
</dbReference>
<dbReference type="PROSITE" id="PS50885">
    <property type="entry name" value="HAMP"/>
    <property type="match status" value="1"/>
</dbReference>
<comment type="caution">
    <text evidence="13">The sequence shown here is derived from an EMBL/GenBank/DDBJ whole genome shotgun (WGS) entry which is preliminary data.</text>
</comment>
<accession>A0ABP4VNB4</accession>
<dbReference type="InterPro" id="IPR036890">
    <property type="entry name" value="HATPase_C_sf"/>
</dbReference>
<sequence length="353" mass="38009">MSTVRQRGLSLRLRLALSYAGFLLVAGGILLAGVVLLLVNYLPAGSLQTIEGEYSPGRRDLVEAALPWFLRGLLFLLVVGLAGGWVLAGRMLRPLDPIDRAVRAAAEGSLSHRIRLPGSDDELRRLADGFDEMLSRLEASFEEQRRFTANASHELRTPLAVTKAMLEVARSDPDGIDARTIDRLDETNERSIAIIEALLALARIDRGTLATQQVDLEQVVAAAVDEVPHQVALTCRTVPATVAGDPVLLHQLVTNLVRNAVIHNRTDGAFVDVVLARHGDRLRLTVENSGPDIPADVVGTLTEPFVRLASRTSDAGRGSGLGLAIVTSICRVHHADLALRPRAGGGLVVTVDW</sequence>
<evidence type="ECO:0000313" key="14">
    <source>
        <dbReference type="Proteomes" id="UP001501057"/>
    </source>
</evidence>
<evidence type="ECO:0000313" key="13">
    <source>
        <dbReference type="EMBL" id="GAA1729577.1"/>
    </source>
</evidence>
<keyword evidence="10" id="KW-0472">Membrane</keyword>
<keyword evidence="8 10" id="KW-1133">Transmembrane helix</keyword>
<evidence type="ECO:0000256" key="7">
    <source>
        <dbReference type="ARBA" id="ARBA00022777"/>
    </source>
</evidence>
<dbReference type="SMART" id="SM00388">
    <property type="entry name" value="HisKA"/>
    <property type="match status" value="1"/>
</dbReference>
<dbReference type="Pfam" id="PF00512">
    <property type="entry name" value="HisKA"/>
    <property type="match status" value="1"/>
</dbReference>
<dbReference type="SMART" id="SM00304">
    <property type="entry name" value="HAMP"/>
    <property type="match status" value="1"/>
</dbReference>
<keyword evidence="5" id="KW-0808">Transferase</keyword>
<evidence type="ECO:0000256" key="9">
    <source>
        <dbReference type="ARBA" id="ARBA00023012"/>
    </source>
</evidence>
<dbReference type="Proteomes" id="UP001501057">
    <property type="component" value="Unassembled WGS sequence"/>
</dbReference>
<dbReference type="CDD" id="cd00082">
    <property type="entry name" value="HisKA"/>
    <property type="match status" value="1"/>
</dbReference>